<dbReference type="RefSeq" id="WP_073398691.1">
    <property type="nucleotide sequence ID" value="NZ_FQTV01000001.1"/>
</dbReference>
<accession>A0A1M4T121</accession>
<sequence>MKGLKFIIACILSLTIIYVGAGASMSFCRCGHNMATTSESLCKCNCNELKGKAGHRGCCMNNEHKLPGKCTSQNKGKCCKTVIYKVDLQKDAPCLVFHMPAYAILSQHSFLCYNDLPTAIHETNLKADPPDAFSSRFYLNLYSTLLI</sequence>
<dbReference type="EMBL" id="FQTV01000001">
    <property type="protein sequence ID" value="SHE38171.1"/>
    <property type="molecule type" value="Genomic_DNA"/>
</dbReference>
<dbReference type="STRING" id="1297750.SAMN05444405_101253"/>
<name>A0A1M4T121_9BACE</name>
<dbReference type="Proteomes" id="UP000184509">
    <property type="component" value="Unassembled WGS sequence"/>
</dbReference>
<organism evidence="1 2">
    <name type="scientific">Bacteroides luti</name>
    <dbReference type="NCBI Taxonomy" id="1297750"/>
    <lineage>
        <taxon>Bacteria</taxon>
        <taxon>Pseudomonadati</taxon>
        <taxon>Bacteroidota</taxon>
        <taxon>Bacteroidia</taxon>
        <taxon>Bacteroidales</taxon>
        <taxon>Bacteroidaceae</taxon>
        <taxon>Bacteroides</taxon>
    </lineage>
</organism>
<reference evidence="2" key="1">
    <citation type="submission" date="2016-11" db="EMBL/GenBank/DDBJ databases">
        <authorList>
            <person name="Varghese N."/>
            <person name="Submissions S."/>
        </authorList>
    </citation>
    <scope>NUCLEOTIDE SEQUENCE [LARGE SCALE GENOMIC DNA]</scope>
    <source>
        <strain evidence="2">DSM 26991</strain>
    </source>
</reference>
<proteinExistence type="predicted"/>
<keyword evidence="2" id="KW-1185">Reference proteome</keyword>
<dbReference type="OrthoDB" id="1034809at2"/>
<evidence type="ECO:0000313" key="1">
    <source>
        <dbReference type="EMBL" id="SHE38171.1"/>
    </source>
</evidence>
<gene>
    <name evidence="1" type="ORF">SAMN05444405_101253</name>
</gene>
<dbReference type="AlphaFoldDB" id="A0A1M4T121"/>
<evidence type="ECO:0000313" key="2">
    <source>
        <dbReference type="Proteomes" id="UP000184509"/>
    </source>
</evidence>
<protein>
    <submittedName>
        <fullName evidence="1">Uncharacterized protein</fullName>
    </submittedName>
</protein>